<dbReference type="Antibodypedia" id="28679">
    <property type="antibodies" value="156 antibodies from 22 providers"/>
</dbReference>
<name>A0A1B0GRE4_MOUSE</name>
<keyword evidence="5" id="KW-1267">Proteomics identification</keyword>
<evidence type="ECO:0000313" key="2">
    <source>
        <dbReference type="Ensembl" id="ENSMUSP00000147487.2"/>
    </source>
</evidence>
<feature type="signal peptide" evidence="1">
    <location>
        <begin position="1"/>
        <end position="23"/>
    </location>
</feature>
<reference evidence="2 4" key="2">
    <citation type="journal article" date="2011" name="PLoS Biol.">
        <title>Modernizing reference genome assemblies.</title>
        <authorList>
            <person name="Church D.M."/>
            <person name="Schneider V.A."/>
            <person name="Graves T."/>
            <person name="Auger K."/>
            <person name="Cunningham F."/>
            <person name="Bouk N."/>
            <person name="Chen H.C."/>
            <person name="Agarwala R."/>
            <person name="McLaren W.M."/>
            <person name="Ritchie G.R."/>
            <person name="Albracht D."/>
            <person name="Kremitzki M."/>
            <person name="Rock S."/>
            <person name="Kotkiewicz H."/>
            <person name="Kremitzki C."/>
            <person name="Wollam A."/>
            <person name="Trani L."/>
            <person name="Fulton L."/>
            <person name="Fulton R."/>
            <person name="Matthews L."/>
            <person name="Whitehead S."/>
            <person name="Chow W."/>
            <person name="Torrance J."/>
            <person name="Dunn M."/>
            <person name="Harden G."/>
            <person name="Threadgold G."/>
            <person name="Wood J."/>
            <person name="Collins J."/>
            <person name="Heath P."/>
            <person name="Griffiths G."/>
            <person name="Pelan S."/>
            <person name="Grafham D."/>
            <person name="Eichler E.E."/>
            <person name="Weinstock G."/>
            <person name="Mardis E.R."/>
            <person name="Wilson R.K."/>
            <person name="Howe K."/>
            <person name="Flicek P."/>
            <person name="Hubbard T."/>
        </authorList>
    </citation>
    <scope>NUCLEOTIDE SEQUENCE [LARGE SCALE GENOMIC DNA]</scope>
    <source>
        <strain evidence="2 4">C57BL/6J</strain>
    </source>
</reference>
<dbReference type="GeneTree" id="ENSGT00950000183045"/>
<dbReference type="AlphaFoldDB" id="A0A1B0GRE4"/>
<keyword evidence="4" id="KW-1185">Reference proteome</keyword>
<evidence type="ECO:0000313" key="4">
    <source>
        <dbReference type="Proteomes" id="UP000000589"/>
    </source>
</evidence>
<proteinExistence type="evidence at protein level"/>
<dbReference type="Proteomes" id="UP000000589">
    <property type="component" value="Chromosome 8"/>
</dbReference>
<dbReference type="ExpressionAtlas" id="A0A1B0GRE4">
    <property type="expression patterns" value="baseline and differential"/>
</dbReference>
<dbReference type="Bgee" id="ENSMUSG00000031521">
    <property type="expression patterns" value="Expressed in vault of skull and 218 other cell types or tissues"/>
</dbReference>
<reference evidence="2" key="3">
    <citation type="submission" date="2025-08" db="UniProtKB">
        <authorList>
            <consortium name="Ensembl"/>
        </authorList>
    </citation>
    <scope>IDENTIFICATION</scope>
    <source>
        <strain evidence="2">C57BL/6J</strain>
    </source>
</reference>
<evidence type="ECO:0007829" key="5">
    <source>
        <dbReference type="PeptideAtlas" id="A0A1B0GRE4"/>
    </source>
</evidence>
<dbReference type="SMR" id="A0A1B0GRE4"/>
<dbReference type="ProteomicsDB" id="322558"/>
<accession>A0A1B0GRE4</accession>
<dbReference type="Ensembl" id="ENSMUST00000209811.2">
    <property type="protein sequence ID" value="ENSMUSP00000147487.2"/>
    <property type="gene ID" value="ENSMUSG00000031521.6"/>
</dbReference>
<dbReference type="AGR" id="MGI:104873"/>
<feature type="chain" id="PRO_5008408549" evidence="1">
    <location>
        <begin position="24"/>
        <end position="55"/>
    </location>
</feature>
<organism evidence="2 4">
    <name type="scientific">Mus musculus</name>
    <name type="common">Mouse</name>
    <dbReference type="NCBI Taxonomy" id="10090"/>
    <lineage>
        <taxon>Eukaryota</taxon>
        <taxon>Metazoa</taxon>
        <taxon>Chordata</taxon>
        <taxon>Craniata</taxon>
        <taxon>Vertebrata</taxon>
        <taxon>Euteleostomi</taxon>
        <taxon>Mammalia</taxon>
        <taxon>Eutheria</taxon>
        <taxon>Euarchontoglires</taxon>
        <taxon>Glires</taxon>
        <taxon>Rodentia</taxon>
        <taxon>Myomorpha</taxon>
        <taxon>Muroidea</taxon>
        <taxon>Muridae</taxon>
        <taxon>Murinae</taxon>
        <taxon>Mus</taxon>
        <taxon>Mus</taxon>
    </lineage>
</organism>
<reference evidence="2 4" key="1">
    <citation type="journal article" date="2009" name="PLoS Biol.">
        <title>Lineage-specific biology revealed by a finished genome assembly of the mouse.</title>
        <authorList>
            <consortium name="Mouse Genome Sequencing Consortium"/>
            <person name="Church D.M."/>
            <person name="Goodstadt L."/>
            <person name="Hillier L.W."/>
            <person name="Zody M.C."/>
            <person name="Goldstein S."/>
            <person name="She X."/>
            <person name="Bult C.J."/>
            <person name="Agarwala R."/>
            <person name="Cherry J.L."/>
            <person name="DiCuccio M."/>
            <person name="Hlavina W."/>
            <person name="Kapustin Y."/>
            <person name="Meric P."/>
            <person name="Maglott D."/>
            <person name="Birtle Z."/>
            <person name="Marques A.C."/>
            <person name="Graves T."/>
            <person name="Zhou S."/>
            <person name="Teague B."/>
            <person name="Potamousis K."/>
            <person name="Churas C."/>
            <person name="Place M."/>
            <person name="Herschleb J."/>
            <person name="Runnheim R."/>
            <person name="Forrest D."/>
            <person name="Amos-Landgraf J."/>
            <person name="Schwartz D.C."/>
            <person name="Cheng Z."/>
            <person name="Lindblad-Toh K."/>
            <person name="Eichler E.E."/>
            <person name="Ponting C.P."/>
        </authorList>
    </citation>
    <scope>NUCLEOTIDE SEQUENCE [LARGE SCALE GENOMIC DNA]</scope>
    <source>
        <strain evidence="2 4">C57BL/6J</strain>
    </source>
</reference>
<reference evidence="2" key="4">
    <citation type="submission" date="2025-09" db="UniProtKB">
        <authorList>
            <consortium name="Ensembl"/>
        </authorList>
    </citation>
    <scope>IDENTIFICATION</scope>
    <source>
        <strain evidence="2">C57BL/6J</strain>
    </source>
</reference>
<keyword evidence="1" id="KW-0732">Signal</keyword>
<sequence>MERKSNLSLLLLLLVLGMPLVRGSSPLPLVVNTWPFKNATEAGGERQPGAGGCTV</sequence>
<protein>
    <submittedName>
        <fullName evidence="2">Aspartylglucosaminidase</fullName>
    </submittedName>
</protein>
<dbReference type="MGI" id="MGI:104873">
    <property type="gene designation" value="Aga"/>
</dbReference>
<evidence type="ECO:0000256" key="1">
    <source>
        <dbReference type="SAM" id="SignalP"/>
    </source>
</evidence>
<dbReference type="VEuPathDB" id="HostDB:ENSMUSG00000031521"/>
<gene>
    <name evidence="2 3" type="primary">Aga</name>
</gene>
<evidence type="ECO:0000313" key="3">
    <source>
        <dbReference type="MGI" id="MGI:104873"/>
    </source>
</evidence>